<dbReference type="Pfam" id="PF17792">
    <property type="entry name" value="ThiD2"/>
    <property type="match status" value="1"/>
</dbReference>
<feature type="binding site" evidence="10">
    <location>
        <position position="314"/>
    </location>
    <ligand>
        <name>2-[(2R,5Z)-2-carboxy-4-methylthiazol-5(2H)-ylidene]ethyl phosphate</name>
        <dbReference type="ChEBI" id="CHEBI:62899"/>
    </ligand>
</feature>
<dbReference type="InterPro" id="IPR034291">
    <property type="entry name" value="TMP_synthase"/>
</dbReference>
<dbReference type="Proteomes" id="UP000317648">
    <property type="component" value="Chromosome"/>
</dbReference>
<dbReference type="Gene3D" id="3.20.20.70">
    <property type="entry name" value="Aldolase class I"/>
    <property type="match status" value="1"/>
</dbReference>
<sequence length="358" mass="38931">MTNEPSPDPAQEPSTPIWRILDANANRAAEGLRVIEDYLRFALDDGLLSGGVKNLRHDLAEAISTLPSRELHAARESQQDVGASLATPSEYRRESLPAIAAANFKRAEQSFRALEEYAKPVSVELARKMESLRYRLYTLEKAVSSLEQAGERLADCRLYVLLDGRVDSRAFEQMANQLIAGGAAILQLRDKRLSDRVLLERALQLRALTRAAGVLFIMNDRPDLAVLSQADGVHLGQDELTVKQARTIVGPQRLIGVSTHSLEQARTAVLEGADYIGVGPTFPSTTKQFASFPGVDLLRQVAAEIRLPAYAIGGITLDNLDQVQAAGFPRVAVSGAILQASSPQTAAAQWRSRLAAND</sequence>
<evidence type="ECO:0000256" key="10">
    <source>
        <dbReference type="HAMAP-Rule" id="MF_00097"/>
    </source>
</evidence>
<evidence type="ECO:0000259" key="14">
    <source>
        <dbReference type="Pfam" id="PF17792"/>
    </source>
</evidence>
<dbReference type="GO" id="GO:0009229">
    <property type="term" value="P:thiamine diphosphate biosynthetic process"/>
    <property type="evidence" value="ECO:0007669"/>
    <property type="project" value="UniProtKB-UniRule"/>
</dbReference>
<dbReference type="PIRSF" id="PIRSF000512">
    <property type="entry name" value="TMP_PPase_Cyanobac_prd"/>
    <property type="match status" value="1"/>
</dbReference>
<dbReference type="FunFam" id="3.20.20.70:FF:000096">
    <property type="entry name" value="Thiamine-phosphate synthase"/>
    <property type="match status" value="1"/>
</dbReference>
<comment type="function">
    <text evidence="1 10">Condenses 4-methyl-5-(beta-hydroxyethyl)thiazole monophosphate (THZ-P) and 2-methyl-4-amino-5-hydroxymethyl pyrimidine pyrophosphate (HMP-PP) to form thiamine monophosphate (TMP).</text>
</comment>
<evidence type="ECO:0000256" key="9">
    <source>
        <dbReference type="ARBA" id="ARBA00047883"/>
    </source>
</evidence>
<feature type="domain" description="ThiD2" evidence="14">
    <location>
        <begin position="19"/>
        <end position="141"/>
    </location>
</feature>
<comment type="catalytic activity">
    <reaction evidence="9 10 11">
        <text>2-[(2R,5Z)-2-carboxy-4-methylthiazol-5(2H)-ylidene]ethyl phosphate + 4-amino-2-methyl-5-(diphosphooxymethyl)pyrimidine + 2 H(+) = thiamine phosphate + CO2 + diphosphate</text>
        <dbReference type="Rhea" id="RHEA:47844"/>
        <dbReference type="ChEBI" id="CHEBI:15378"/>
        <dbReference type="ChEBI" id="CHEBI:16526"/>
        <dbReference type="ChEBI" id="CHEBI:33019"/>
        <dbReference type="ChEBI" id="CHEBI:37575"/>
        <dbReference type="ChEBI" id="CHEBI:57841"/>
        <dbReference type="ChEBI" id="CHEBI:62899"/>
        <dbReference type="EC" id="2.5.1.3"/>
    </reaction>
</comment>
<dbReference type="GO" id="GO:0009228">
    <property type="term" value="P:thiamine biosynthetic process"/>
    <property type="evidence" value="ECO:0007669"/>
    <property type="project" value="UniProtKB-KW"/>
</dbReference>
<dbReference type="NCBIfam" id="TIGR00693">
    <property type="entry name" value="thiE"/>
    <property type="match status" value="1"/>
</dbReference>
<feature type="domain" description="Thiamine phosphate synthase/TenI" evidence="13">
    <location>
        <begin position="158"/>
        <end position="337"/>
    </location>
</feature>
<comment type="catalytic activity">
    <reaction evidence="7 10 11">
        <text>4-methyl-5-(2-phosphooxyethyl)-thiazole + 4-amino-2-methyl-5-(diphosphooxymethyl)pyrimidine + H(+) = thiamine phosphate + diphosphate</text>
        <dbReference type="Rhea" id="RHEA:22328"/>
        <dbReference type="ChEBI" id="CHEBI:15378"/>
        <dbReference type="ChEBI" id="CHEBI:33019"/>
        <dbReference type="ChEBI" id="CHEBI:37575"/>
        <dbReference type="ChEBI" id="CHEBI:57841"/>
        <dbReference type="ChEBI" id="CHEBI:58296"/>
        <dbReference type="EC" id="2.5.1.3"/>
    </reaction>
</comment>
<dbReference type="GO" id="GO:0005737">
    <property type="term" value="C:cytoplasm"/>
    <property type="evidence" value="ECO:0007669"/>
    <property type="project" value="TreeGrafter"/>
</dbReference>
<dbReference type="InterPro" id="IPR016229">
    <property type="entry name" value="TMP_synthase_cyanobac_bac"/>
</dbReference>
<comment type="catalytic activity">
    <reaction evidence="8 10 11">
        <text>2-(2-carboxy-4-methylthiazol-5-yl)ethyl phosphate + 4-amino-2-methyl-5-(diphosphooxymethyl)pyrimidine + 2 H(+) = thiamine phosphate + CO2 + diphosphate</text>
        <dbReference type="Rhea" id="RHEA:47848"/>
        <dbReference type="ChEBI" id="CHEBI:15378"/>
        <dbReference type="ChEBI" id="CHEBI:16526"/>
        <dbReference type="ChEBI" id="CHEBI:33019"/>
        <dbReference type="ChEBI" id="CHEBI:37575"/>
        <dbReference type="ChEBI" id="CHEBI:57841"/>
        <dbReference type="ChEBI" id="CHEBI:62890"/>
        <dbReference type="EC" id="2.5.1.3"/>
    </reaction>
</comment>
<dbReference type="EC" id="2.5.1.3" evidence="10"/>
<evidence type="ECO:0000256" key="4">
    <source>
        <dbReference type="ARBA" id="ARBA00022723"/>
    </source>
</evidence>
<gene>
    <name evidence="10 15" type="primary">thiE</name>
    <name evidence="15" type="ORF">Pla8534_20670</name>
</gene>
<dbReference type="InterPro" id="IPR022998">
    <property type="entry name" value="ThiamineP_synth_TenI"/>
</dbReference>
<feature type="binding site" evidence="10">
    <location>
        <begin position="284"/>
        <end position="286"/>
    </location>
    <ligand>
        <name>2-[(2R,5Z)-2-carboxy-4-methylthiazol-5(2H)-ylidene]ethyl phosphate</name>
        <dbReference type="ChEBI" id="CHEBI:62899"/>
    </ligand>
</feature>
<name>A0A518DR08_9BACT</name>
<evidence type="ECO:0000313" key="15">
    <source>
        <dbReference type="EMBL" id="QDU94278.1"/>
    </source>
</evidence>
<evidence type="ECO:0000256" key="11">
    <source>
        <dbReference type="RuleBase" id="RU003826"/>
    </source>
</evidence>
<evidence type="ECO:0000256" key="3">
    <source>
        <dbReference type="ARBA" id="ARBA00022679"/>
    </source>
</evidence>
<dbReference type="Pfam" id="PF02581">
    <property type="entry name" value="TMP-TENI"/>
    <property type="match status" value="1"/>
</dbReference>
<dbReference type="KEGG" id="lcre:Pla8534_20670"/>
<dbReference type="InterPro" id="IPR041397">
    <property type="entry name" value="ThiD2"/>
</dbReference>
<comment type="pathway">
    <text evidence="2 10 12">Cofactor biosynthesis; thiamine diphosphate biosynthesis; thiamine phosphate from 4-amino-2-methyl-5-diphosphomethylpyrimidine and 4-methyl-5-(2-phosphoethyl)-thiazole: step 1/1.</text>
</comment>
<evidence type="ECO:0000256" key="1">
    <source>
        <dbReference type="ARBA" id="ARBA00003814"/>
    </source>
</evidence>
<evidence type="ECO:0000256" key="7">
    <source>
        <dbReference type="ARBA" id="ARBA00047334"/>
    </source>
</evidence>
<protein>
    <recommendedName>
        <fullName evidence="10">Thiamine-phosphate synthase</fullName>
        <shortName evidence="10">TP synthase</shortName>
        <shortName evidence="10">TPS</shortName>
        <ecNumber evidence="10">2.5.1.3</ecNumber>
    </recommendedName>
    <alternativeName>
        <fullName evidence="10">Thiamine-phosphate pyrophosphorylase</fullName>
        <shortName evidence="10">TMP pyrophosphorylase</shortName>
        <shortName evidence="10">TMP-PPase</shortName>
    </alternativeName>
</protein>
<dbReference type="HAMAP" id="MF_00097">
    <property type="entry name" value="TMP_synthase"/>
    <property type="match status" value="1"/>
</dbReference>
<dbReference type="AlphaFoldDB" id="A0A518DR08"/>
<proteinExistence type="inferred from homology"/>
<feature type="binding site" evidence="10">
    <location>
        <position position="219"/>
    </location>
    <ligand>
        <name>4-amino-2-methyl-5-(diphosphooxymethyl)pyrimidine</name>
        <dbReference type="ChEBI" id="CHEBI:57841"/>
    </ligand>
</feature>
<evidence type="ECO:0000256" key="2">
    <source>
        <dbReference type="ARBA" id="ARBA00005165"/>
    </source>
</evidence>
<dbReference type="InterPro" id="IPR013785">
    <property type="entry name" value="Aldolase_TIM"/>
</dbReference>
<evidence type="ECO:0000256" key="8">
    <source>
        <dbReference type="ARBA" id="ARBA00047851"/>
    </source>
</evidence>
<dbReference type="NCBIfam" id="NF002727">
    <property type="entry name" value="PRK02615.1"/>
    <property type="match status" value="1"/>
</dbReference>
<keyword evidence="6 10" id="KW-0784">Thiamine biosynthesis</keyword>
<dbReference type="InterPro" id="IPR036206">
    <property type="entry name" value="ThiamineP_synth_sf"/>
</dbReference>
<comment type="cofactor">
    <cofactor evidence="10">
        <name>Mg(2+)</name>
        <dbReference type="ChEBI" id="CHEBI:18420"/>
    </cofactor>
    <text evidence="10">Binds 1 Mg(2+) ion per subunit.</text>
</comment>
<organism evidence="15 16">
    <name type="scientific">Lignipirellula cremea</name>
    <dbReference type="NCBI Taxonomy" id="2528010"/>
    <lineage>
        <taxon>Bacteria</taxon>
        <taxon>Pseudomonadati</taxon>
        <taxon>Planctomycetota</taxon>
        <taxon>Planctomycetia</taxon>
        <taxon>Pirellulales</taxon>
        <taxon>Pirellulaceae</taxon>
        <taxon>Lignipirellula</taxon>
    </lineage>
</organism>
<dbReference type="GO" id="GO:0004789">
    <property type="term" value="F:thiamine-phosphate diphosphorylase activity"/>
    <property type="evidence" value="ECO:0007669"/>
    <property type="project" value="UniProtKB-UniRule"/>
</dbReference>
<dbReference type="CDD" id="cd00564">
    <property type="entry name" value="TMP_TenI"/>
    <property type="match status" value="1"/>
</dbReference>
<keyword evidence="4 10" id="KW-0479">Metal-binding</keyword>
<evidence type="ECO:0000259" key="13">
    <source>
        <dbReference type="Pfam" id="PF02581"/>
    </source>
</evidence>
<keyword evidence="16" id="KW-1185">Reference proteome</keyword>
<feature type="binding site" evidence="10">
    <location>
        <begin position="187"/>
        <end position="191"/>
    </location>
    <ligand>
        <name>4-amino-2-methyl-5-(diphosphooxymethyl)pyrimidine</name>
        <dbReference type="ChEBI" id="CHEBI:57841"/>
    </ligand>
</feature>
<evidence type="ECO:0000256" key="5">
    <source>
        <dbReference type="ARBA" id="ARBA00022842"/>
    </source>
</evidence>
<evidence type="ECO:0000256" key="12">
    <source>
        <dbReference type="RuleBase" id="RU004253"/>
    </source>
</evidence>
<keyword evidence="3 10" id="KW-0808">Transferase</keyword>
<dbReference type="OrthoDB" id="9812206at2"/>
<comment type="similarity">
    <text evidence="10 11">Belongs to the thiamine-phosphate synthase family.</text>
</comment>
<comment type="caution">
    <text evidence="10">Lacks conserved residue(s) required for the propagation of feature annotation.</text>
</comment>
<evidence type="ECO:0000256" key="6">
    <source>
        <dbReference type="ARBA" id="ARBA00022977"/>
    </source>
</evidence>
<dbReference type="SUPFAM" id="SSF51391">
    <property type="entry name" value="Thiamin phosphate synthase"/>
    <property type="match status" value="1"/>
</dbReference>
<dbReference type="PANTHER" id="PTHR20857:SF15">
    <property type="entry name" value="THIAMINE-PHOSPHATE SYNTHASE"/>
    <property type="match status" value="1"/>
</dbReference>
<reference evidence="15 16" key="1">
    <citation type="submission" date="2019-02" db="EMBL/GenBank/DDBJ databases">
        <title>Deep-cultivation of Planctomycetes and their phenomic and genomic characterization uncovers novel biology.</title>
        <authorList>
            <person name="Wiegand S."/>
            <person name="Jogler M."/>
            <person name="Boedeker C."/>
            <person name="Pinto D."/>
            <person name="Vollmers J."/>
            <person name="Rivas-Marin E."/>
            <person name="Kohn T."/>
            <person name="Peeters S.H."/>
            <person name="Heuer A."/>
            <person name="Rast P."/>
            <person name="Oberbeckmann S."/>
            <person name="Bunk B."/>
            <person name="Jeske O."/>
            <person name="Meyerdierks A."/>
            <person name="Storesund J.E."/>
            <person name="Kallscheuer N."/>
            <person name="Luecker S."/>
            <person name="Lage O.M."/>
            <person name="Pohl T."/>
            <person name="Merkel B.J."/>
            <person name="Hornburger P."/>
            <person name="Mueller R.-W."/>
            <person name="Bruemmer F."/>
            <person name="Labrenz M."/>
            <person name="Spormann A.M."/>
            <person name="Op den Camp H."/>
            <person name="Overmann J."/>
            <person name="Amann R."/>
            <person name="Jetten M.S.M."/>
            <person name="Mascher T."/>
            <person name="Medema M.H."/>
            <person name="Devos D.P."/>
            <person name="Kaster A.-K."/>
            <person name="Ovreas L."/>
            <person name="Rohde M."/>
            <person name="Galperin M.Y."/>
            <person name="Jogler C."/>
        </authorList>
    </citation>
    <scope>NUCLEOTIDE SEQUENCE [LARGE SCALE GENOMIC DNA]</scope>
    <source>
        <strain evidence="15 16">Pla85_3_4</strain>
    </source>
</reference>
<dbReference type="EMBL" id="CP036433">
    <property type="protein sequence ID" value="QDU94278.1"/>
    <property type="molecule type" value="Genomic_DNA"/>
</dbReference>
<dbReference type="UniPathway" id="UPA00060">
    <property type="reaction ID" value="UER00141"/>
</dbReference>
<dbReference type="GO" id="GO:0000287">
    <property type="term" value="F:magnesium ion binding"/>
    <property type="evidence" value="ECO:0007669"/>
    <property type="project" value="UniProtKB-UniRule"/>
</dbReference>
<accession>A0A518DR08</accession>
<evidence type="ECO:0000313" key="16">
    <source>
        <dbReference type="Proteomes" id="UP000317648"/>
    </source>
</evidence>
<keyword evidence="5 10" id="KW-0460">Magnesium</keyword>
<dbReference type="PANTHER" id="PTHR20857">
    <property type="entry name" value="THIAMINE-PHOSPHATE PYROPHOSPHORYLASE"/>
    <property type="match status" value="1"/>
</dbReference>
<dbReference type="RefSeq" id="WP_145052421.1">
    <property type="nucleotide sequence ID" value="NZ_CP036433.1"/>
</dbReference>
<feature type="binding site" evidence="10">
    <location>
        <position position="239"/>
    </location>
    <ligand>
        <name>Mg(2+)</name>
        <dbReference type="ChEBI" id="CHEBI:18420"/>
    </ligand>
</feature>
<feature type="binding site" evidence="10">
    <location>
        <position position="287"/>
    </location>
    <ligand>
        <name>4-amino-2-methyl-5-(diphosphooxymethyl)pyrimidine</name>
        <dbReference type="ChEBI" id="CHEBI:57841"/>
    </ligand>
</feature>
<feature type="binding site" evidence="10">
    <location>
        <position position="258"/>
    </location>
    <ligand>
        <name>4-amino-2-methyl-5-(diphosphooxymethyl)pyrimidine</name>
        <dbReference type="ChEBI" id="CHEBI:57841"/>
    </ligand>
</feature>
<feature type="binding site" evidence="10">
    <location>
        <position position="220"/>
    </location>
    <ligand>
        <name>Mg(2+)</name>
        <dbReference type="ChEBI" id="CHEBI:18420"/>
    </ligand>
</feature>